<dbReference type="PANTHER" id="PTHR43685:SF12">
    <property type="entry name" value="GLYCOSYL TRANSFERASE FAMILY 2"/>
    <property type="match status" value="1"/>
</dbReference>
<dbReference type="EMBL" id="NFHB01000001">
    <property type="protein sequence ID" value="OUN05225.1"/>
    <property type="molecule type" value="Genomic_DNA"/>
</dbReference>
<evidence type="ECO:0000259" key="1">
    <source>
        <dbReference type="Pfam" id="PF00535"/>
    </source>
</evidence>
<feature type="domain" description="Glycosyltransferase 2-like" evidence="1">
    <location>
        <begin position="5"/>
        <end position="174"/>
    </location>
</feature>
<comment type="caution">
    <text evidence="2">The sequence shown here is derived from an EMBL/GenBank/DDBJ whole genome shotgun (WGS) entry which is preliminary data.</text>
</comment>
<dbReference type="GO" id="GO:0016740">
    <property type="term" value="F:transferase activity"/>
    <property type="evidence" value="ECO:0007669"/>
    <property type="project" value="UniProtKB-KW"/>
</dbReference>
<proteinExistence type="predicted"/>
<accession>A0A1Y3R1Q1</accession>
<dbReference type="CDD" id="cd00761">
    <property type="entry name" value="Glyco_tranf_GTA_type"/>
    <property type="match status" value="1"/>
</dbReference>
<organism evidence="2 3">
    <name type="scientific">Alistipes onderdonkii</name>
    <dbReference type="NCBI Taxonomy" id="328813"/>
    <lineage>
        <taxon>Bacteria</taxon>
        <taxon>Pseudomonadati</taxon>
        <taxon>Bacteroidota</taxon>
        <taxon>Bacteroidia</taxon>
        <taxon>Bacteroidales</taxon>
        <taxon>Rikenellaceae</taxon>
        <taxon>Alistipes</taxon>
    </lineage>
</organism>
<dbReference type="PANTHER" id="PTHR43685">
    <property type="entry name" value="GLYCOSYLTRANSFERASE"/>
    <property type="match status" value="1"/>
</dbReference>
<dbReference type="InterPro" id="IPR001173">
    <property type="entry name" value="Glyco_trans_2-like"/>
</dbReference>
<dbReference type="SUPFAM" id="SSF53448">
    <property type="entry name" value="Nucleotide-diphospho-sugar transferases"/>
    <property type="match status" value="1"/>
</dbReference>
<evidence type="ECO:0000313" key="3">
    <source>
        <dbReference type="Proteomes" id="UP000195772"/>
    </source>
</evidence>
<keyword evidence="2" id="KW-0808">Transferase</keyword>
<dbReference type="eggNOG" id="COG1216">
    <property type="taxonomic scope" value="Bacteria"/>
</dbReference>
<dbReference type="Pfam" id="PF00535">
    <property type="entry name" value="Glycos_transf_2"/>
    <property type="match status" value="1"/>
</dbReference>
<dbReference type="InterPro" id="IPR050834">
    <property type="entry name" value="Glycosyltransf_2"/>
</dbReference>
<dbReference type="RefSeq" id="WP_087401151.1">
    <property type="nucleotide sequence ID" value="NZ_BAAFKZ010000008.1"/>
</dbReference>
<dbReference type="AlphaFoldDB" id="A0A1Y3R1Q1"/>
<dbReference type="InterPro" id="IPR029044">
    <property type="entry name" value="Nucleotide-diphossugar_trans"/>
</dbReference>
<dbReference type="Gene3D" id="3.90.550.10">
    <property type="entry name" value="Spore Coat Polysaccharide Biosynthesis Protein SpsA, Chain A"/>
    <property type="match status" value="1"/>
</dbReference>
<protein>
    <submittedName>
        <fullName evidence="2">Glycosyl transferase family 2</fullName>
    </submittedName>
</protein>
<reference evidence="3" key="1">
    <citation type="submission" date="2017-04" db="EMBL/GenBank/DDBJ databases">
        <title>Function of individual gut microbiota members based on whole genome sequencing of pure cultures obtained from chicken caecum.</title>
        <authorList>
            <person name="Medvecky M."/>
            <person name="Cejkova D."/>
            <person name="Polansky O."/>
            <person name="Karasova D."/>
            <person name="Kubasova T."/>
            <person name="Cizek A."/>
            <person name="Rychlik I."/>
        </authorList>
    </citation>
    <scope>NUCLEOTIDE SEQUENCE [LARGE SCALE GENOMIC DNA]</scope>
    <source>
        <strain evidence="3">An90</strain>
    </source>
</reference>
<gene>
    <name evidence="2" type="ORF">B5G41_01900</name>
</gene>
<dbReference type="Proteomes" id="UP000195772">
    <property type="component" value="Unassembled WGS sequence"/>
</dbReference>
<evidence type="ECO:0000313" key="2">
    <source>
        <dbReference type="EMBL" id="OUN05225.1"/>
    </source>
</evidence>
<sequence length="299" mass="33557">MIRLSLIIPTHNRAGQLLAALESVVRQDMPAGEWECVVVNNNSTDDTPARFAAFAARYPALNLRMVTETGPGVSYARNRGIAETSAPYMAFIDDDERINAGFIRAYVEFFDAHPDAVVAGGRIIAEYVSGRPAWMSKYTELPVANPMDFGHAVRPFPAGRVPGGGNMAFRRSATVRYGGFDPSLGRVGRMLIGGEENDFFERMMRGGETCWYVPDAVMWHIIPPGKLTEDYFRRLCYNVGVSQRLRAGIYRRYPKAVVLECMKWAATLLLSLTMSPRKSLWLIRMRYEISRGLFSRTGH</sequence>
<name>A0A1Y3R1Q1_9BACT</name>
<dbReference type="OrthoDB" id="597270at2"/>